<reference evidence="4 5" key="1">
    <citation type="submission" date="2018-03" db="EMBL/GenBank/DDBJ databases">
        <authorList>
            <person name="Gulvik C.A."/>
        </authorList>
    </citation>
    <scope>NUCLEOTIDE SEQUENCE [LARGE SCALE GENOMIC DNA]</scope>
    <source>
        <strain evidence="4 5">JCM 31581</strain>
    </source>
</reference>
<protein>
    <submittedName>
        <fullName evidence="4">Cell wall anchor protein</fullName>
    </submittedName>
</protein>
<evidence type="ECO:0000313" key="4">
    <source>
        <dbReference type="EMBL" id="RST88784.1"/>
    </source>
</evidence>
<keyword evidence="1" id="KW-1133">Transmembrane helix</keyword>
<feature type="transmembrane region" description="Helical" evidence="1">
    <location>
        <begin position="314"/>
        <end position="334"/>
    </location>
</feature>
<feature type="domain" description="WxL Interacting Protein host binding" evidence="3">
    <location>
        <begin position="165"/>
        <end position="302"/>
    </location>
</feature>
<evidence type="ECO:0000256" key="1">
    <source>
        <dbReference type="SAM" id="Phobius"/>
    </source>
</evidence>
<dbReference type="InterPro" id="IPR021759">
    <property type="entry name" value="WxLIP_HBD"/>
</dbReference>
<dbReference type="Pfam" id="PF11797">
    <property type="entry name" value="WxLIP_HBD"/>
    <property type="match status" value="1"/>
</dbReference>
<dbReference type="EMBL" id="PXZH01000006">
    <property type="protein sequence ID" value="RST88784.1"/>
    <property type="molecule type" value="Genomic_DNA"/>
</dbReference>
<evidence type="ECO:0000313" key="5">
    <source>
        <dbReference type="Proteomes" id="UP000277864"/>
    </source>
</evidence>
<gene>
    <name evidence="4" type="ORF">C7P63_09300</name>
</gene>
<comment type="caution">
    <text evidence="4">The sequence shown here is derived from an EMBL/GenBank/DDBJ whole genome shotgun (WGS) entry which is preliminary data.</text>
</comment>
<dbReference type="InterPro" id="IPR010317">
    <property type="entry name" value="WxLIP_PGBD"/>
</dbReference>
<organism evidence="4 5">
    <name type="scientific">Vagococcus humatus</name>
    <dbReference type="NCBI Taxonomy" id="1889241"/>
    <lineage>
        <taxon>Bacteria</taxon>
        <taxon>Bacillati</taxon>
        <taxon>Bacillota</taxon>
        <taxon>Bacilli</taxon>
        <taxon>Lactobacillales</taxon>
        <taxon>Enterococcaceae</taxon>
        <taxon>Vagococcus</taxon>
    </lineage>
</organism>
<dbReference type="OrthoDB" id="2148359at2"/>
<name>A0A3R9YBX1_9ENTE</name>
<accession>A0A3R9YBX1</accession>
<feature type="domain" description="WxL Interacting Protein peptidoglycan binding" evidence="2">
    <location>
        <begin position="30"/>
        <end position="149"/>
    </location>
</feature>
<dbReference type="AlphaFoldDB" id="A0A3R9YBX1"/>
<keyword evidence="1" id="KW-0472">Membrane</keyword>
<evidence type="ECO:0000259" key="3">
    <source>
        <dbReference type="Pfam" id="PF11797"/>
    </source>
</evidence>
<proteinExistence type="predicted"/>
<evidence type="ECO:0000259" key="2">
    <source>
        <dbReference type="Pfam" id="PF06030"/>
    </source>
</evidence>
<dbReference type="Pfam" id="PF06030">
    <property type="entry name" value="WxLIP_PGBD"/>
    <property type="match status" value="1"/>
</dbReference>
<sequence length="365" mass="42088">MAMKKIQSIFIILCCICFFPVISSAKSLDFYVEPKLPDNQYRQNVGFYDLIVKPSQKQTLELKLVNGSDKEVRIKPLLKQARTNLNGVVEYGKTKDKLDKEVPYKIEDVVVPVEKEIVLPKQGEKVLHLQINMPKQAYKGLLAGGITLKNELDKGEKDAEAKDSAVSITNQFAYVIGIVIRESEEELPSKLTMGDVKAGQVNHRNVINATLYNKKAKFMNEVEVDAQVFKKNNQDKPVYHSVSRNMKMAPNSYFKYPVKLNGQEMKPGKYMMDLTVKSKNNEKWHFTKEFKIDRKMAKKYNELDVLVEKDNTRLYMLIGFGVVLTLLLIGMYLVQRKNKKEKAMLRNEIKLADQTKGKKRKRRRK</sequence>
<keyword evidence="5" id="KW-1185">Reference proteome</keyword>
<keyword evidence="1" id="KW-0812">Transmembrane</keyword>
<dbReference type="Proteomes" id="UP000277864">
    <property type="component" value="Unassembled WGS sequence"/>
</dbReference>